<dbReference type="InterPro" id="IPR018060">
    <property type="entry name" value="HTH_AraC"/>
</dbReference>
<keyword evidence="1" id="KW-0238">DNA-binding</keyword>
<evidence type="ECO:0000256" key="3">
    <source>
        <dbReference type="SAM" id="Phobius"/>
    </source>
</evidence>
<dbReference type="EMBL" id="CP072842">
    <property type="protein sequence ID" value="QTV04871.1"/>
    <property type="molecule type" value="Genomic_DNA"/>
</dbReference>
<evidence type="ECO:0000259" key="4">
    <source>
        <dbReference type="SMART" id="SM00342"/>
    </source>
</evidence>
<keyword evidence="3" id="KW-1133">Transmembrane helix</keyword>
<reference evidence="5 6" key="1">
    <citation type="journal article" date="2021" name="Int. J. Syst. Evol. Microbiol.">
        <title>Faecalibacter bovis sp. nov., isolated from cow faeces.</title>
        <authorList>
            <person name="Li F."/>
            <person name="Zhao W."/>
            <person name="Hong Q."/>
            <person name="Shao Q."/>
            <person name="Song J."/>
            <person name="Yang S."/>
        </authorList>
    </citation>
    <scope>NUCLEOTIDE SEQUENCE [LARGE SCALE GENOMIC DNA]</scope>
    <source>
        <strain evidence="5 6">ZY171143</strain>
    </source>
</reference>
<dbReference type="PANTHER" id="PTHR43280">
    <property type="entry name" value="ARAC-FAMILY TRANSCRIPTIONAL REGULATOR"/>
    <property type="match status" value="1"/>
</dbReference>
<sequence length="515" mass="60188">MKLNTLIFFLFVCINSFSQTDIKNENIKELLNNRTDLTNEAIFERLDKAIALAISTNDEEIISTAYLEKATFLYGQKKYKTSLENYLKASQYLDPKKNSSKYYTIQYGLALSNQHIGNLEEANTILLECYNYFKNNQEIDDNKKALAAVLGRLTVLNILNNNILKAETYNEEHLKGSNDKIDSDYALKNKGIIQFYKGNYDESIKLLEKSLTTIVNNKDVYWEMYILYYLGENYQKKGEQNKAISYYEQVKALYEKTGITDITLRDNFLKLNSYYKEQGDKSKQVEVINTLIEFDSINYVVNQEVSQHYFNDYIKNNLTLQRDQLEKEVKFLNTQSIVLLILIVIIAIASFLVYYKLKKKNEILNRKVEEYLDKLSQDSTEEVVVAKVETILESDKILFQELEQKIRVFEENLEFINSDVSLDSLAKSLNTNRSTLSKFVNTYKNKNFRKYLNDLRINYIIKKLVSDKKYLNLTMDGLAEECGFNSRQKFSDAFLDTTNIRPKDFIKNLSDKIDK</sequence>
<evidence type="ECO:0000313" key="5">
    <source>
        <dbReference type="EMBL" id="QTV04871.1"/>
    </source>
</evidence>
<name>A0ABX7XAC6_9FLAO</name>
<dbReference type="InterPro" id="IPR019734">
    <property type="entry name" value="TPR_rpt"/>
</dbReference>
<dbReference type="SMART" id="SM00028">
    <property type="entry name" value="TPR"/>
    <property type="match status" value="3"/>
</dbReference>
<evidence type="ECO:0000256" key="1">
    <source>
        <dbReference type="ARBA" id="ARBA00023125"/>
    </source>
</evidence>
<dbReference type="RefSeq" id="WP_230475492.1">
    <property type="nucleotide sequence ID" value="NZ_CP072842.1"/>
</dbReference>
<dbReference type="Gene3D" id="1.25.40.10">
    <property type="entry name" value="Tetratricopeptide repeat domain"/>
    <property type="match status" value="1"/>
</dbReference>
<keyword evidence="6" id="KW-1185">Reference proteome</keyword>
<feature type="transmembrane region" description="Helical" evidence="3">
    <location>
        <begin position="337"/>
        <end position="357"/>
    </location>
</feature>
<gene>
    <name evidence="5" type="ORF">J9309_08675</name>
</gene>
<dbReference type="Gene3D" id="1.10.10.60">
    <property type="entry name" value="Homeodomain-like"/>
    <property type="match status" value="2"/>
</dbReference>
<proteinExistence type="predicted"/>
<keyword evidence="3" id="KW-0812">Transmembrane</keyword>
<keyword evidence="2" id="KW-0175">Coiled coil</keyword>
<dbReference type="SUPFAM" id="SSF48452">
    <property type="entry name" value="TPR-like"/>
    <property type="match status" value="1"/>
</dbReference>
<dbReference type="InterPro" id="IPR011990">
    <property type="entry name" value="TPR-like_helical_dom_sf"/>
</dbReference>
<accession>A0ABX7XAC6</accession>
<reference evidence="6" key="2">
    <citation type="submission" date="2021-04" db="EMBL/GenBank/DDBJ databases">
        <title>Taxonomy of Flavobacteriaceae bacterium ZY171143.</title>
        <authorList>
            <person name="Li F."/>
        </authorList>
    </citation>
    <scope>NUCLEOTIDE SEQUENCE [LARGE SCALE GENOMIC DNA]</scope>
    <source>
        <strain evidence="6">ZY171143</strain>
    </source>
</reference>
<protein>
    <submittedName>
        <fullName evidence="5">Tetratricopeptide repeat protein</fullName>
    </submittedName>
</protein>
<organism evidence="5 6">
    <name type="scientific">Faecalibacter bovis</name>
    <dbReference type="NCBI Taxonomy" id="2898187"/>
    <lineage>
        <taxon>Bacteria</taxon>
        <taxon>Pseudomonadati</taxon>
        <taxon>Bacteroidota</taxon>
        <taxon>Flavobacteriia</taxon>
        <taxon>Flavobacteriales</taxon>
        <taxon>Weeksellaceae</taxon>
        <taxon>Faecalibacter</taxon>
    </lineage>
</organism>
<evidence type="ECO:0000313" key="6">
    <source>
        <dbReference type="Proteomes" id="UP000672011"/>
    </source>
</evidence>
<keyword evidence="3" id="KW-0472">Membrane</keyword>
<dbReference type="Pfam" id="PF13424">
    <property type="entry name" value="TPR_12"/>
    <property type="match status" value="1"/>
</dbReference>
<feature type="coiled-coil region" evidence="2">
    <location>
        <begin position="315"/>
        <end position="419"/>
    </location>
</feature>
<evidence type="ECO:0000256" key="2">
    <source>
        <dbReference type="SAM" id="Coils"/>
    </source>
</evidence>
<dbReference type="PANTHER" id="PTHR43280:SF2">
    <property type="entry name" value="HTH-TYPE TRANSCRIPTIONAL REGULATOR EXSA"/>
    <property type="match status" value="1"/>
</dbReference>
<dbReference type="SMART" id="SM00342">
    <property type="entry name" value="HTH_ARAC"/>
    <property type="match status" value="1"/>
</dbReference>
<dbReference type="Proteomes" id="UP000672011">
    <property type="component" value="Chromosome"/>
</dbReference>
<dbReference type="Pfam" id="PF12833">
    <property type="entry name" value="HTH_18"/>
    <property type="match status" value="1"/>
</dbReference>
<feature type="domain" description="HTH araC/xylS-type" evidence="4">
    <location>
        <begin position="419"/>
        <end position="506"/>
    </location>
</feature>